<dbReference type="AlphaFoldDB" id="A0A448WX15"/>
<accession>A0A448WX15</accession>
<organism evidence="1 2">
    <name type="scientific">Protopolystoma xenopodis</name>
    <dbReference type="NCBI Taxonomy" id="117903"/>
    <lineage>
        <taxon>Eukaryota</taxon>
        <taxon>Metazoa</taxon>
        <taxon>Spiralia</taxon>
        <taxon>Lophotrochozoa</taxon>
        <taxon>Platyhelminthes</taxon>
        <taxon>Monogenea</taxon>
        <taxon>Polyopisthocotylea</taxon>
        <taxon>Polystomatidea</taxon>
        <taxon>Polystomatidae</taxon>
        <taxon>Protopolystoma</taxon>
    </lineage>
</organism>
<proteinExistence type="predicted"/>
<name>A0A448WX15_9PLAT</name>
<keyword evidence="2" id="KW-1185">Reference proteome</keyword>
<gene>
    <name evidence="1" type="ORF">PXEA_LOCUS15833</name>
</gene>
<dbReference type="Proteomes" id="UP000784294">
    <property type="component" value="Unassembled WGS sequence"/>
</dbReference>
<sequence length="60" mass="6790">MYQFQRPSNNGAYHIINVERNGEMLIVTLDNQDVIRAPLAGEHIVCQFSADLECLFGAHE</sequence>
<evidence type="ECO:0000313" key="1">
    <source>
        <dbReference type="EMBL" id="VEL22393.1"/>
    </source>
</evidence>
<comment type="caution">
    <text evidence="1">The sequence shown here is derived from an EMBL/GenBank/DDBJ whole genome shotgun (WGS) entry which is preliminary data.</text>
</comment>
<reference evidence="1" key="1">
    <citation type="submission" date="2018-11" db="EMBL/GenBank/DDBJ databases">
        <authorList>
            <consortium name="Pathogen Informatics"/>
        </authorList>
    </citation>
    <scope>NUCLEOTIDE SEQUENCE</scope>
</reference>
<evidence type="ECO:0000313" key="2">
    <source>
        <dbReference type="Proteomes" id="UP000784294"/>
    </source>
</evidence>
<protein>
    <submittedName>
        <fullName evidence="1">Uncharacterized protein</fullName>
    </submittedName>
</protein>
<dbReference type="EMBL" id="CAAALY010056179">
    <property type="protein sequence ID" value="VEL22393.1"/>
    <property type="molecule type" value="Genomic_DNA"/>
</dbReference>
<dbReference type="OrthoDB" id="406708at2759"/>